<accession>A0ABT9ZE87</accession>
<name>A0ABT9ZE87_9BACI</name>
<comment type="caution">
    <text evidence="3">The sequence shown here is derived from an EMBL/GenBank/DDBJ whole genome shotgun (WGS) entry which is preliminary data.</text>
</comment>
<dbReference type="EMBL" id="JAUSUD010000004">
    <property type="protein sequence ID" value="MDQ0230136.1"/>
    <property type="molecule type" value="Genomic_DNA"/>
</dbReference>
<evidence type="ECO:0000313" key="4">
    <source>
        <dbReference type="Proteomes" id="UP001234495"/>
    </source>
</evidence>
<evidence type="ECO:0000313" key="3">
    <source>
        <dbReference type="EMBL" id="MDQ0230136.1"/>
    </source>
</evidence>
<dbReference type="Pfam" id="PF08998">
    <property type="entry name" value="Epsilon_antitox"/>
    <property type="match status" value="1"/>
</dbReference>
<dbReference type="SUPFAM" id="SSF81710">
    <property type="entry name" value="Plasmid maintenance system epsilon/zeta, antidote epsilon subunit"/>
    <property type="match status" value="1"/>
</dbReference>
<dbReference type="Proteomes" id="UP001234495">
    <property type="component" value="Unassembled WGS sequence"/>
</dbReference>
<dbReference type="InterPro" id="IPR015090">
    <property type="entry name" value="Epsilon_PezA_dom"/>
</dbReference>
<feature type="domain" description="Antitoxin epsilon/PezA" evidence="2">
    <location>
        <begin position="6"/>
        <end position="85"/>
    </location>
</feature>
<dbReference type="Gene3D" id="1.10.8.130">
    <property type="match status" value="1"/>
</dbReference>
<dbReference type="RefSeq" id="WP_307338986.1">
    <property type="nucleotide sequence ID" value="NZ_JAUSUD010000004.1"/>
</dbReference>
<dbReference type="InterPro" id="IPR035569">
    <property type="entry name" value="Antitoxin_epsilon/PezA_dom_sf"/>
</dbReference>
<sequence>MKEALNYEHKTKIELINEFSHKVYSRLLSFVEKDGIESNDKNNVYIHILEQFSKMLDINLYELTIEELEVIAKYWKHMNSFIKEINEEDYRKLMGLNIFF</sequence>
<evidence type="ECO:0000256" key="1">
    <source>
        <dbReference type="ARBA" id="ARBA00022649"/>
    </source>
</evidence>
<keyword evidence="4" id="KW-1185">Reference proteome</keyword>
<organism evidence="3 4">
    <name type="scientific">Metabacillus malikii</name>
    <dbReference type="NCBI Taxonomy" id="1504265"/>
    <lineage>
        <taxon>Bacteria</taxon>
        <taxon>Bacillati</taxon>
        <taxon>Bacillota</taxon>
        <taxon>Bacilli</taxon>
        <taxon>Bacillales</taxon>
        <taxon>Bacillaceae</taxon>
        <taxon>Metabacillus</taxon>
    </lineage>
</organism>
<keyword evidence="1" id="KW-1277">Toxin-antitoxin system</keyword>
<reference evidence="3 4" key="1">
    <citation type="submission" date="2023-07" db="EMBL/GenBank/DDBJ databases">
        <title>Genomic Encyclopedia of Type Strains, Phase IV (KMG-IV): sequencing the most valuable type-strain genomes for metagenomic binning, comparative biology and taxonomic classification.</title>
        <authorList>
            <person name="Goeker M."/>
        </authorList>
    </citation>
    <scope>NUCLEOTIDE SEQUENCE [LARGE SCALE GENOMIC DNA]</scope>
    <source>
        <strain evidence="3 4">DSM 29005</strain>
    </source>
</reference>
<gene>
    <name evidence="3" type="ORF">J2S19_001388</name>
</gene>
<proteinExistence type="predicted"/>
<evidence type="ECO:0000259" key="2">
    <source>
        <dbReference type="Pfam" id="PF08998"/>
    </source>
</evidence>
<protein>
    <recommendedName>
        <fullName evidence="2">Antitoxin epsilon/PezA domain-containing protein</fullName>
    </recommendedName>
</protein>